<name>A0AAW8APT1_KLEPN</name>
<gene>
    <name evidence="2" type="ORF">Q6294_29815</name>
</gene>
<dbReference type="EMBL" id="JAUUIA010000364">
    <property type="protein sequence ID" value="MDP0971142.1"/>
    <property type="molecule type" value="Genomic_DNA"/>
</dbReference>
<dbReference type="InterPro" id="IPR023057">
    <property type="entry name" value="GlnE"/>
</dbReference>
<dbReference type="PANTHER" id="PTHR30621:SF0">
    <property type="entry name" value="BIFUNCTIONAL GLUTAMINE SYNTHETASE ADENYLYLTRANSFERASE_ADENYLYL-REMOVING ENZYME"/>
    <property type="match status" value="1"/>
</dbReference>
<dbReference type="SUPFAM" id="SSF81593">
    <property type="entry name" value="Nucleotidyltransferase substrate binding subunit/domain"/>
    <property type="match status" value="1"/>
</dbReference>
<feature type="non-terminal residue" evidence="2">
    <location>
        <position position="92"/>
    </location>
</feature>
<dbReference type="Gene3D" id="3.30.460.10">
    <property type="entry name" value="Beta Polymerase, domain 2"/>
    <property type="match status" value="1"/>
</dbReference>
<proteinExistence type="predicted"/>
<evidence type="ECO:0000313" key="3">
    <source>
        <dbReference type="Proteomes" id="UP001244490"/>
    </source>
</evidence>
<comment type="caution">
    <text evidence="2">The sequence shown here is derived from an EMBL/GenBank/DDBJ whole genome shotgun (WGS) entry which is preliminary data.</text>
</comment>
<dbReference type="InterPro" id="IPR005190">
    <property type="entry name" value="GlnE_rpt_dom"/>
</dbReference>
<evidence type="ECO:0000313" key="2">
    <source>
        <dbReference type="EMBL" id="MDP0971142.1"/>
    </source>
</evidence>
<reference evidence="2" key="1">
    <citation type="submission" date="2023-07" db="EMBL/GenBank/DDBJ databases">
        <authorList>
            <person name="Peng Z."/>
        </authorList>
    </citation>
    <scope>NUCLEOTIDE SEQUENCE</scope>
    <source>
        <strain evidence="2">KP219</strain>
    </source>
</reference>
<feature type="non-terminal residue" evidence="2">
    <location>
        <position position="1"/>
    </location>
</feature>
<dbReference type="Pfam" id="PF03710">
    <property type="entry name" value="GlnE"/>
    <property type="match status" value="1"/>
</dbReference>
<dbReference type="InterPro" id="IPR043519">
    <property type="entry name" value="NT_sf"/>
</dbReference>
<dbReference type="RefSeq" id="WP_305202313.1">
    <property type="nucleotide sequence ID" value="NZ_JAUUIA010000364.1"/>
</dbReference>
<organism evidence="2 3">
    <name type="scientific">Klebsiella pneumoniae</name>
    <dbReference type="NCBI Taxonomy" id="573"/>
    <lineage>
        <taxon>Bacteria</taxon>
        <taxon>Pseudomonadati</taxon>
        <taxon>Pseudomonadota</taxon>
        <taxon>Gammaproteobacteria</taxon>
        <taxon>Enterobacterales</taxon>
        <taxon>Enterobacteriaceae</taxon>
        <taxon>Klebsiella/Raoultella group</taxon>
        <taxon>Klebsiella</taxon>
        <taxon>Klebsiella pneumoniae complex</taxon>
    </lineage>
</organism>
<dbReference type="AlphaFoldDB" id="A0AAW8APT1"/>
<dbReference type="GO" id="GO:0000820">
    <property type="term" value="P:regulation of glutamine family amino acid metabolic process"/>
    <property type="evidence" value="ECO:0007669"/>
    <property type="project" value="TreeGrafter"/>
</dbReference>
<dbReference type="Gene3D" id="1.20.120.330">
    <property type="entry name" value="Nucleotidyltransferases domain 2"/>
    <property type="match status" value="1"/>
</dbReference>
<dbReference type="GO" id="GO:0005829">
    <property type="term" value="C:cytosol"/>
    <property type="evidence" value="ECO:0007669"/>
    <property type="project" value="TreeGrafter"/>
</dbReference>
<dbReference type="PANTHER" id="PTHR30621">
    <property type="entry name" value="GLUTAMINE SYNTHETASE ADENYLYLTRANSFERASE"/>
    <property type="match status" value="1"/>
</dbReference>
<evidence type="ECO:0000259" key="1">
    <source>
        <dbReference type="Pfam" id="PF03710"/>
    </source>
</evidence>
<dbReference type="Proteomes" id="UP001244490">
    <property type="component" value="Unassembled WGS sequence"/>
</dbReference>
<protein>
    <recommendedName>
        <fullName evidence="1">Glutamate-ammonia ligase adenylyltransferase repeated domain-containing protein</fullName>
    </recommendedName>
</protein>
<dbReference type="GO" id="GO:0008882">
    <property type="term" value="F:[glutamate-ammonia-ligase] adenylyltransferase activity"/>
    <property type="evidence" value="ECO:0007669"/>
    <property type="project" value="InterPro"/>
</dbReference>
<dbReference type="SUPFAM" id="SSF81301">
    <property type="entry name" value="Nucleotidyltransferase"/>
    <property type="match status" value="1"/>
</dbReference>
<accession>A0AAW8APT1</accession>
<feature type="domain" description="Glutamate-ammonia ligase adenylyltransferase repeated" evidence="1">
    <location>
        <begin position="8"/>
        <end position="36"/>
    </location>
</feature>
<sequence length="92" mass="10371">YQQQRGSNTAWTWEHQAMTRARFVLGSDDLQARFDAVREAVITAPRDASALRDEIVAMRERVRGAHPVRGGLFDVKHSPGGMVDVEFAVQYL</sequence>